<dbReference type="AlphaFoldDB" id="A0AAW1NA65"/>
<dbReference type="PANTHER" id="PTHR33401:SF3">
    <property type="entry name" value="LOW AFFINITY POTASSIUM TRANSPORT SYSTEM PROTEIN"/>
    <property type="match status" value="1"/>
</dbReference>
<keyword evidence="3" id="KW-1185">Reference proteome</keyword>
<dbReference type="EMBL" id="JBDFQZ010000001">
    <property type="protein sequence ID" value="KAK9757341.1"/>
    <property type="molecule type" value="Genomic_DNA"/>
</dbReference>
<protein>
    <submittedName>
        <fullName evidence="2">Uncharacterized protein</fullName>
    </submittedName>
</protein>
<name>A0AAW1NA65_SAPOF</name>
<reference evidence="2" key="1">
    <citation type="submission" date="2024-03" db="EMBL/GenBank/DDBJ databases">
        <title>WGS assembly of Saponaria officinalis var. Norfolk2.</title>
        <authorList>
            <person name="Jenkins J."/>
            <person name="Shu S."/>
            <person name="Grimwood J."/>
            <person name="Barry K."/>
            <person name="Goodstein D."/>
            <person name="Schmutz J."/>
            <person name="Leebens-Mack J."/>
            <person name="Osbourn A."/>
        </authorList>
    </citation>
    <scope>NUCLEOTIDE SEQUENCE [LARGE SCALE GENOMIC DNA]</scope>
    <source>
        <strain evidence="2">JIC</strain>
    </source>
</reference>
<accession>A0AAW1NA65</accession>
<sequence>MLFAVEGGGLFSASASGYSKGLSLLLLGQKSDEKHMRVSPWNQYQLVDQETQLASEKNRLSRGCASYVCFGRTSAGLDGQSPLKVGPTQQQQDILPGVPSNDRDKEPNAVVDFDINARHISLKSSMKKSTLNNIPQNSVNNDEQELLVEEGSVPEGLVEKRKVQWTDACGKELTEIREFEMSEHGESDDEFSNGSRKTCSCRIM</sequence>
<feature type="region of interest" description="Disordered" evidence="1">
    <location>
        <begin position="182"/>
        <end position="204"/>
    </location>
</feature>
<gene>
    <name evidence="2" type="ORF">RND81_01G156100</name>
</gene>
<evidence type="ECO:0000313" key="3">
    <source>
        <dbReference type="Proteomes" id="UP001443914"/>
    </source>
</evidence>
<dbReference type="PANTHER" id="PTHR33401">
    <property type="entry name" value="LIGHT-HARVESTING COMPLEX-LIKE PROTEIN OHP2, CHLOROPLASTIC"/>
    <property type="match status" value="1"/>
</dbReference>
<comment type="caution">
    <text evidence="2">The sequence shown here is derived from an EMBL/GenBank/DDBJ whole genome shotgun (WGS) entry which is preliminary data.</text>
</comment>
<evidence type="ECO:0000313" key="2">
    <source>
        <dbReference type="EMBL" id="KAK9757341.1"/>
    </source>
</evidence>
<dbReference type="Proteomes" id="UP001443914">
    <property type="component" value="Unassembled WGS sequence"/>
</dbReference>
<organism evidence="2 3">
    <name type="scientific">Saponaria officinalis</name>
    <name type="common">Common soapwort</name>
    <name type="synonym">Lychnis saponaria</name>
    <dbReference type="NCBI Taxonomy" id="3572"/>
    <lineage>
        <taxon>Eukaryota</taxon>
        <taxon>Viridiplantae</taxon>
        <taxon>Streptophyta</taxon>
        <taxon>Embryophyta</taxon>
        <taxon>Tracheophyta</taxon>
        <taxon>Spermatophyta</taxon>
        <taxon>Magnoliopsida</taxon>
        <taxon>eudicotyledons</taxon>
        <taxon>Gunneridae</taxon>
        <taxon>Pentapetalae</taxon>
        <taxon>Caryophyllales</taxon>
        <taxon>Caryophyllaceae</taxon>
        <taxon>Caryophylleae</taxon>
        <taxon>Saponaria</taxon>
    </lineage>
</organism>
<proteinExistence type="predicted"/>
<evidence type="ECO:0000256" key="1">
    <source>
        <dbReference type="SAM" id="MobiDB-lite"/>
    </source>
</evidence>